<feature type="domain" description="Gfo/Idh/MocA-like oxidoreductase N-terminal" evidence="2">
    <location>
        <begin position="17"/>
        <end position="135"/>
    </location>
</feature>
<dbReference type="PANTHER" id="PTHR43708:SF8">
    <property type="entry name" value="OXIDOREDUCTASE"/>
    <property type="match status" value="1"/>
</dbReference>
<dbReference type="EMBL" id="JANLCJ010000004">
    <property type="protein sequence ID" value="MCS5734369.1"/>
    <property type="molecule type" value="Genomic_DNA"/>
</dbReference>
<comment type="similarity">
    <text evidence="1">Belongs to the Gfo/Idh/MocA family.</text>
</comment>
<dbReference type="Pfam" id="PF01408">
    <property type="entry name" value="GFO_IDH_MocA"/>
    <property type="match status" value="1"/>
</dbReference>
<accession>A0ABT2H344</accession>
<evidence type="ECO:0000313" key="5">
    <source>
        <dbReference type="Proteomes" id="UP001165586"/>
    </source>
</evidence>
<proteinExistence type="inferred from homology"/>
<dbReference type="InterPro" id="IPR036291">
    <property type="entry name" value="NAD(P)-bd_dom_sf"/>
</dbReference>
<dbReference type="PANTHER" id="PTHR43708">
    <property type="entry name" value="CONSERVED EXPRESSED OXIDOREDUCTASE (EUROFUNG)"/>
    <property type="match status" value="1"/>
</dbReference>
<dbReference type="InterPro" id="IPR004104">
    <property type="entry name" value="Gfo/Idh/MocA-like_OxRdtase_C"/>
</dbReference>
<name>A0ABT2H344_9MICO</name>
<comment type="caution">
    <text evidence="4">The sequence shown here is derived from an EMBL/GenBank/DDBJ whole genome shotgun (WGS) entry which is preliminary data.</text>
</comment>
<sequence>MSGTGAPPPATPLDHPIRVGVIGCGEIAQVMHLPNLRAMPEFAIAAVCDLSAVNAGHVAETYGVASVYRDHRELLADPEVDAVIVATYEHGEVARDAIAAGKHVLIEKPVAFTPDEARELVELAERHDVVALVGYMKVYDEAFESFASQLAGIGRVRSATVHDLAGRFDRHHGVFDVSRATDLDPALMEQTRQRVEAQLRAALGPDHEERHGLLHNLLMLGSHDLAVLRTAFGAVDRVEFASAQGDDTVFAVLHTERGILCTLTVGIFTNYGWWDEWAQVNGDDVDLRVDFPYPYLPNERGVVTRRSTTDLGPATTVAPGGFGSAFRHELEHFADCILTGAAPRTSLAGGLADTETAVAIIKALPPGAPASTPPTEK</sequence>
<evidence type="ECO:0000259" key="2">
    <source>
        <dbReference type="Pfam" id="PF01408"/>
    </source>
</evidence>
<dbReference type="Proteomes" id="UP001165586">
    <property type="component" value="Unassembled WGS sequence"/>
</dbReference>
<dbReference type="InterPro" id="IPR051317">
    <property type="entry name" value="Gfo/Idh/MocA_oxidoreduct"/>
</dbReference>
<evidence type="ECO:0000313" key="4">
    <source>
        <dbReference type="EMBL" id="MCS5734369.1"/>
    </source>
</evidence>
<dbReference type="InterPro" id="IPR000683">
    <property type="entry name" value="Gfo/Idh/MocA-like_OxRdtase_N"/>
</dbReference>
<dbReference type="RefSeq" id="WP_259539242.1">
    <property type="nucleotide sequence ID" value="NZ_JANLCJ010000004.1"/>
</dbReference>
<dbReference type="Pfam" id="PF02894">
    <property type="entry name" value="GFO_IDH_MocA_C"/>
    <property type="match status" value="1"/>
</dbReference>
<dbReference type="Gene3D" id="3.30.360.10">
    <property type="entry name" value="Dihydrodipicolinate Reductase, domain 2"/>
    <property type="match status" value="1"/>
</dbReference>
<gene>
    <name evidence="4" type="ORF">N1032_11535</name>
</gene>
<dbReference type="Gene3D" id="3.40.50.720">
    <property type="entry name" value="NAD(P)-binding Rossmann-like Domain"/>
    <property type="match status" value="1"/>
</dbReference>
<dbReference type="SUPFAM" id="SSF55347">
    <property type="entry name" value="Glyceraldehyde-3-phosphate dehydrogenase-like, C-terminal domain"/>
    <property type="match status" value="1"/>
</dbReference>
<protein>
    <submittedName>
        <fullName evidence="4">Gfo/Idh/MocA family oxidoreductase</fullName>
    </submittedName>
</protein>
<evidence type="ECO:0000259" key="3">
    <source>
        <dbReference type="Pfam" id="PF02894"/>
    </source>
</evidence>
<keyword evidence="5" id="KW-1185">Reference proteome</keyword>
<dbReference type="SUPFAM" id="SSF51735">
    <property type="entry name" value="NAD(P)-binding Rossmann-fold domains"/>
    <property type="match status" value="1"/>
</dbReference>
<feature type="domain" description="Gfo/Idh/MocA-like oxidoreductase C-terminal" evidence="3">
    <location>
        <begin position="218"/>
        <end position="367"/>
    </location>
</feature>
<evidence type="ECO:0000256" key="1">
    <source>
        <dbReference type="ARBA" id="ARBA00010928"/>
    </source>
</evidence>
<organism evidence="4 5">
    <name type="scientific">Herbiconiux daphne</name>
    <dbReference type="NCBI Taxonomy" id="2970914"/>
    <lineage>
        <taxon>Bacteria</taxon>
        <taxon>Bacillati</taxon>
        <taxon>Actinomycetota</taxon>
        <taxon>Actinomycetes</taxon>
        <taxon>Micrococcales</taxon>
        <taxon>Microbacteriaceae</taxon>
        <taxon>Herbiconiux</taxon>
    </lineage>
</organism>
<reference evidence="4" key="1">
    <citation type="submission" date="2022-08" db="EMBL/GenBank/DDBJ databases">
        <authorList>
            <person name="Deng Y."/>
            <person name="Han X.-F."/>
            <person name="Zhang Y.-Q."/>
        </authorList>
    </citation>
    <scope>NUCLEOTIDE SEQUENCE</scope>
    <source>
        <strain evidence="4">CPCC 203386</strain>
    </source>
</reference>